<evidence type="ECO:0000256" key="1">
    <source>
        <dbReference type="ARBA" id="ARBA00022679"/>
    </source>
</evidence>
<dbReference type="InterPro" id="IPR002882">
    <property type="entry name" value="CofD"/>
</dbReference>
<evidence type="ECO:0000313" key="3">
    <source>
        <dbReference type="EMBL" id="MBB3956096.1"/>
    </source>
</evidence>
<evidence type="ECO:0000256" key="2">
    <source>
        <dbReference type="ARBA" id="ARBA00022842"/>
    </source>
</evidence>
<evidence type="ECO:0000313" key="4">
    <source>
        <dbReference type="Proteomes" id="UP000548867"/>
    </source>
</evidence>
<accession>A0A7W6G793</accession>
<keyword evidence="4" id="KW-1185">Reference proteome</keyword>
<dbReference type="EMBL" id="JACIDX010000011">
    <property type="protein sequence ID" value="MBB3956096.1"/>
    <property type="molecule type" value="Genomic_DNA"/>
</dbReference>
<dbReference type="PANTHER" id="PTHR43007">
    <property type="entry name" value="2-PHOSPHO-L-LACTATE TRANSFERASE"/>
    <property type="match status" value="1"/>
</dbReference>
<dbReference type="AlphaFoldDB" id="A0A7W6G793"/>
<dbReference type="NCBIfam" id="TIGR01819">
    <property type="entry name" value="F420_cofD"/>
    <property type="match status" value="1"/>
</dbReference>
<dbReference type="HAMAP" id="MF_01257">
    <property type="entry name" value="CofD"/>
    <property type="match status" value="1"/>
</dbReference>
<dbReference type="SUPFAM" id="SSF142338">
    <property type="entry name" value="CofD-like"/>
    <property type="match status" value="1"/>
</dbReference>
<dbReference type="Gene3D" id="1.10.8.240">
    <property type="entry name" value="CofD-like domain"/>
    <property type="match status" value="1"/>
</dbReference>
<name>A0A7W6G793_9SPHN</name>
<reference evidence="3 4" key="1">
    <citation type="submission" date="2020-08" db="EMBL/GenBank/DDBJ databases">
        <title>Genomic Encyclopedia of Type Strains, Phase IV (KMG-IV): sequencing the most valuable type-strain genomes for metagenomic binning, comparative biology and taxonomic classification.</title>
        <authorList>
            <person name="Goeker M."/>
        </authorList>
    </citation>
    <scope>NUCLEOTIDE SEQUENCE [LARGE SCALE GENOMIC DNA]</scope>
    <source>
        <strain evidence="3 4">DSM 27057</strain>
    </source>
</reference>
<protein>
    <submittedName>
        <fullName evidence="3">LPPG:FO 2-phospho-L-lactate transferase</fullName>
        <ecNumber evidence="3">2.7.8.28</ecNumber>
    </submittedName>
</protein>
<organism evidence="3 4">
    <name type="scientific">Novosphingobium sediminicola</name>
    <dbReference type="NCBI Taxonomy" id="563162"/>
    <lineage>
        <taxon>Bacteria</taxon>
        <taxon>Pseudomonadati</taxon>
        <taxon>Pseudomonadota</taxon>
        <taxon>Alphaproteobacteria</taxon>
        <taxon>Sphingomonadales</taxon>
        <taxon>Sphingomonadaceae</taxon>
        <taxon>Novosphingobium</taxon>
    </lineage>
</organism>
<dbReference type="GO" id="GO:0043743">
    <property type="term" value="F:LPPG:FO 2-phospho-L-lactate transferase activity"/>
    <property type="evidence" value="ECO:0007669"/>
    <property type="project" value="UniProtKB-EC"/>
</dbReference>
<dbReference type="PANTHER" id="PTHR43007:SF1">
    <property type="entry name" value="2-PHOSPHO-L-LACTATE TRANSFERASE"/>
    <property type="match status" value="1"/>
</dbReference>
<dbReference type="GO" id="GO:0000287">
    <property type="term" value="F:magnesium ion binding"/>
    <property type="evidence" value="ECO:0007669"/>
    <property type="project" value="InterPro"/>
</dbReference>
<keyword evidence="2" id="KW-0460">Magnesium</keyword>
<gene>
    <name evidence="3" type="ORF">GGR38_003053</name>
</gene>
<dbReference type="RefSeq" id="WP_183626973.1">
    <property type="nucleotide sequence ID" value="NZ_JACIDX010000011.1"/>
</dbReference>
<sequence length="309" mass="32021">MSILAIAGGVGGAKLAAGLAAVLPAGELTIAVNTGDDFEHMGLTICPDIDSVTYALAGMNNREKGWGVAGETWAFMDMAGKLGGETWFALGDRDLATHVLRTQALRGGQSLSAVVARMTAALGIGQRLVPMSDDPVRTIVSTDEGDLAFQDYFVRRQCAPVFRAIRFDGAERAQMAAGFAAALGDPGLEAIVFCPSNPILSIAPILSVPGVRDALMRRRVPAVALSPFIAGQAIKGPAAKIMGELGLGTTPGAVADQYAGLIDGLMVDRADAGALDGVLVCATDTLMRDPADQARLAREVLGFARKLAD</sequence>
<dbReference type="EC" id="2.7.8.28" evidence="3"/>
<comment type="caution">
    <text evidence="3">The sequence shown here is derived from an EMBL/GenBank/DDBJ whole genome shotgun (WGS) entry which is preliminary data.</text>
</comment>
<dbReference type="Pfam" id="PF01933">
    <property type="entry name" value="CofD"/>
    <property type="match status" value="1"/>
</dbReference>
<dbReference type="Gene3D" id="3.40.50.10680">
    <property type="entry name" value="CofD-like domains"/>
    <property type="match status" value="1"/>
</dbReference>
<dbReference type="InterPro" id="IPR010115">
    <property type="entry name" value="FbiA/CofD"/>
</dbReference>
<proteinExistence type="inferred from homology"/>
<dbReference type="InterPro" id="IPR038136">
    <property type="entry name" value="CofD-like_dom_sf"/>
</dbReference>
<dbReference type="Proteomes" id="UP000548867">
    <property type="component" value="Unassembled WGS sequence"/>
</dbReference>
<keyword evidence="1 3" id="KW-0808">Transferase</keyword>
<dbReference type="CDD" id="cd07186">
    <property type="entry name" value="CofD_like"/>
    <property type="match status" value="1"/>
</dbReference>